<dbReference type="NCBIfam" id="TIGR01525">
    <property type="entry name" value="ATPase-IB_hvy"/>
    <property type="match status" value="1"/>
</dbReference>
<proteinExistence type="inferred from homology"/>
<evidence type="ECO:0000256" key="1">
    <source>
        <dbReference type="ARBA" id="ARBA00004370"/>
    </source>
</evidence>
<dbReference type="InterPro" id="IPR008250">
    <property type="entry name" value="ATPase_P-typ_transduc_dom_A_sf"/>
</dbReference>
<dbReference type="GO" id="GO:0046872">
    <property type="term" value="F:metal ion binding"/>
    <property type="evidence" value="ECO:0007669"/>
    <property type="project" value="UniProtKB-KW"/>
</dbReference>
<dbReference type="SUPFAM" id="SSF81653">
    <property type="entry name" value="Calcium ATPase, transduction domain A"/>
    <property type="match status" value="1"/>
</dbReference>
<protein>
    <submittedName>
        <fullName evidence="9">ATPase P</fullName>
    </submittedName>
</protein>
<dbReference type="InterPro" id="IPR036412">
    <property type="entry name" value="HAD-like_sf"/>
</dbReference>
<dbReference type="PROSITE" id="PS50846">
    <property type="entry name" value="HMA_2"/>
    <property type="match status" value="1"/>
</dbReference>
<dbReference type="Pfam" id="PF00122">
    <property type="entry name" value="E1-E2_ATPase"/>
    <property type="match status" value="1"/>
</dbReference>
<keyword evidence="10" id="KW-1185">Reference proteome</keyword>
<name>W9HFU0_9PROT</name>
<dbReference type="SUPFAM" id="SSF81665">
    <property type="entry name" value="Calcium ATPase, transmembrane domain M"/>
    <property type="match status" value="1"/>
</dbReference>
<sequence>MSNDTVCLHCGQQLGGQDPAGQEIPSGDGRFCCSGCEAAHALIQGLGLDGYYARRRIDPDARPPRPDEDLARADFSAHAVTDAEGRTSLHLMVDGLHCAACVWLIETVLRRQPGVIRARLNMTTRRLTVTWDAALADASTVAGAVTKLGYRLVPFDPAKLEAGDIGRERELLRALGVSGFAAANVMLLSVAIWAGHNQGMGPATRDLMHWVSALIAMPAILYAARPFLKSAWTALSARRTNMDVPISIGVTLATGMSLVETIRGAENAYFDSAVTLLFFLLIGRYLDLRARGRARSAAEHLLSLGASAITVLDASGAPSVVRPERVATGMTVLVAAGERIPVDGRVTEGVSDIDTGLITGESVPGAARPGDQVFAGTLNLTAPLRLTVTAVGEGTLLAEIVRLMEVSEQGRARHVALADRVSRAYAPVVHLTALATFLGWVLIGGSAWQPALLNAIAVLIITCPCALALAVPVVQVIASGRLMRQGILLKSATALERLTTVDTVVFDKTGTLTEGRPELNRSSVLPAERLRLAASLAGASRHPLARALCRAVPGVPVAEAVREFPGAGLALDGPDGEVRLGSRRFTGVPDTKSDVADESSGDPEMWLVQPGLEPLQLTFGDTLRSDAAAVVSALLRDGKRVLLLSGDRRPVVASCAARLGIAEWRAAQSPADKAACLGDLARSGVTVLMVGDGLNDAPALSAAHVSMSPATAVDVSQTAADVVFQGRKLTPILEALDVARRSDRLVRQNFAITFLYNLLTIPVAVAGLVTPLIAALAMSSSSLIVIINALRLARRANPVQAHGRADLSHSAGGGIGTAGAAGLPVVPEIRSV</sequence>
<keyword evidence="7" id="KW-0067">ATP-binding</keyword>
<dbReference type="InterPro" id="IPR023299">
    <property type="entry name" value="ATPase_P-typ_cyto_dom_N"/>
</dbReference>
<dbReference type="NCBIfam" id="TIGR01511">
    <property type="entry name" value="ATPase-IB1_Cu"/>
    <property type="match status" value="1"/>
</dbReference>
<dbReference type="InterPro" id="IPR001757">
    <property type="entry name" value="P_typ_ATPase"/>
</dbReference>
<dbReference type="PATRIC" id="fig|1385369.3.peg.512"/>
<dbReference type="InterPro" id="IPR036163">
    <property type="entry name" value="HMA_dom_sf"/>
</dbReference>
<feature type="transmembrane region" description="Helical" evidence="7">
    <location>
        <begin position="174"/>
        <end position="195"/>
    </location>
</feature>
<gene>
    <name evidence="9" type="ORF">N825_02585</name>
</gene>
<dbReference type="InterPro" id="IPR023298">
    <property type="entry name" value="ATPase_P-typ_TM_dom_sf"/>
</dbReference>
<feature type="domain" description="HMA" evidence="8">
    <location>
        <begin position="87"/>
        <end position="153"/>
    </location>
</feature>
<keyword evidence="7" id="KW-1003">Cell membrane</keyword>
<dbReference type="SUPFAM" id="SSF55008">
    <property type="entry name" value="HMA, heavy metal-associated domain"/>
    <property type="match status" value="1"/>
</dbReference>
<dbReference type="GO" id="GO:0016887">
    <property type="term" value="F:ATP hydrolysis activity"/>
    <property type="evidence" value="ECO:0007669"/>
    <property type="project" value="InterPro"/>
</dbReference>
<dbReference type="GO" id="GO:0005524">
    <property type="term" value="F:ATP binding"/>
    <property type="evidence" value="ECO:0007669"/>
    <property type="project" value="UniProtKB-UniRule"/>
</dbReference>
<dbReference type="InterPro" id="IPR023214">
    <property type="entry name" value="HAD_sf"/>
</dbReference>
<dbReference type="Gene3D" id="2.70.150.10">
    <property type="entry name" value="Calcium-transporting ATPase, cytoplasmic transduction domain A"/>
    <property type="match status" value="1"/>
</dbReference>
<evidence type="ECO:0000256" key="2">
    <source>
        <dbReference type="ARBA" id="ARBA00006024"/>
    </source>
</evidence>
<feature type="transmembrane region" description="Helical" evidence="7">
    <location>
        <begin position="244"/>
        <end position="262"/>
    </location>
</feature>
<dbReference type="Pfam" id="PF00702">
    <property type="entry name" value="Hydrolase"/>
    <property type="match status" value="1"/>
</dbReference>
<dbReference type="InterPro" id="IPR059000">
    <property type="entry name" value="ATPase_P-type_domA"/>
</dbReference>
<feature type="transmembrane region" description="Helical" evidence="7">
    <location>
        <begin position="455"/>
        <end position="478"/>
    </location>
</feature>
<comment type="caution">
    <text evidence="9">The sequence shown here is derived from an EMBL/GenBank/DDBJ whole genome shotgun (WGS) entry which is preliminary data.</text>
</comment>
<dbReference type="Pfam" id="PF12156">
    <property type="entry name" value="ATPase-cat_bd"/>
    <property type="match status" value="1"/>
</dbReference>
<keyword evidence="4 7" id="KW-0479">Metal-binding</keyword>
<dbReference type="CDD" id="cd00371">
    <property type="entry name" value="HMA"/>
    <property type="match status" value="1"/>
</dbReference>
<dbReference type="Proteomes" id="UP000019486">
    <property type="component" value="Unassembled WGS sequence"/>
</dbReference>
<dbReference type="PANTHER" id="PTHR46594:SF4">
    <property type="entry name" value="P-TYPE CATION-TRANSPORTING ATPASE"/>
    <property type="match status" value="1"/>
</dbReference>
<dbReference type="EMBL" id="AVFL01000001">
    <property type="protein sequence ID" value="EWY42758.1"/>
    <property type="molecule type" value="Genomic_DNA"/>
</dbReference>
<dbReference type="Gene3D" id="3.40.1110.10">
    <property type="entry name" value="Calcium-transporting ATPase, cytoplasmic domain N"/>
    <property type="match status" value="1"/>
</dbReference>
<keyword evidence="6 7" id="KW-0472">Membrane</keyword>
<evidence type="ECO:0000256" key="7">
    <source>
        <dbReference type="RuleBase" id="RU362081"/>
    </source>
</evidence>
<reference evidence="9 10" key="1">
    <citation type="submission" date="2013-08" db="EMBL/GenBank/DDBJ databases">
        <title>The genome sequence of Skermanella stibiiresistens.</title>
        <authorList>
            <person name="Zhu W."/>
            <person name="Wang G."/>
        </authorList>
    </citation>
    <scope>NUCLEOTIDE SEQUENCE [LARGE SCALE GENOMIC DNA]</scope>
    <source>
        <strain evidence="9 10">SB22</strain>
    </source>
</reference>
<evidence type="ECO:0000256" key="5">
    <source>
        <dbReference type="ARBA" id="ARBA00022989"/>
    </source>
</evidence>
<feature type="transmembrane region" description="Helical" evidence="7">
    <location>
        <begin position="268"/>
        <end position="286"/>
    </location>
</feature>
<feature type="transmembrane region" description="Helical" evidence="7">
    <location>
        <begin position="207"/>
        <end position="224"/>
    </location>
</feature>
<organism evidence="9 10">
    <name type="scientific">Skermanella stibiiresistens SB22</name>
    <dbReference type="NCBI Taxonomy" id="1385369"/>
    <lineage>
        <taxon>Bacteria</taxon>
        <taxon>Pseudomonadati</taxon>
        <taxon>Pseudomonadota</taxon>
        <taxon>Alphaproteobacteria</taxon>
        <taxon>Rhodospirillales</taxon>
        <taxon>Azospirillaceae</taxon>
        <taxon>Skermanella</taxon>
    </lineage>
</organism>
<dbReference type="Gene3D" id="3.40.50.1000">
    <property type="entry name" value="HAD superfamily/HAD-like"/>
    <property type="match status" value="1"/>
</dbReference>
<accession>W9HFU0</accession>
<dbReference type="InterPro" id="IPR006121">
    <property type="entry name" value="HMA_dom"/>
</dbReference>
<dbReference type="InterPro" id="IPR018303">
    <property type="entry name" value="ATPase_P-typ_P_site"/>
</dbReference>
<dbReference type="PANTHER" id="PTHR46594">
    <property type="entry name" value="P-TYPE CATION-TRANSPORTING ATPASE"/>
    <property type="match status" value="1"/>
</dbReference>
<dbReference type="GO" id="GO:0030001">
    <property type="term" value="P:metal ion transport"/>
    <property type="evidence" value="ECO:0007669"/>
    <property type="project" value="UniProtKB-ARBA"/>
</dbReference>
<dbReference type="Gene3D" id="3.30.70.100">
    <property type="match status" value="1"/>
</dbReference>
<dbReference type="InterPro" id="IPR027256">
    <property type="entry name" value="P-typ_ATPase_IB"/>
</dbReference>
<dbReference type="Pfam" id="PF00403">
    <property type="entry name" value="HMA"/>
    <property type="match status" value="1"/>
</dbReference>
<dbReference type="GO" id="GO:0015662">
    <property type="term" value="F:P-type ion transporter activity"/>
    <property type="evidence" value="ECO:0007669"/>
    <property type="project" value="UniProtKB-ARBA"/>
</dbReference>
<dbReference type="PRINTS" id="PR00119">
    <property type="entry name" value="CATATPASE"/>
</dbReference>
<dbReference type="InterPro" id="IPR021993">
    <property type="entry name" value="ATPase-cat-bd"/>
</dbReference>
<dbReference type="AlphaFoldDB" id="W9HFU0"/>
<dbReference type="PROSITE" id="PS00154">
    <property type="entry name" value="ATPASE_E1_E2"/>
    <property type="match status" value="1"/>
</dbReference>
<comment type="similarity">
    <text evidence="2 7">Belongs to the cation transport ATPase (P-type) (TC 3.A.3) family. Type IB subfamily.</text>
</comment>
<dbReference type="GO" id="GO:0019829">
    <property type="term" value="F:ATPase-coupled monoatomic cation transmembrane transporter activity"/>
    <property type="evidence" value="ECO:0007669"/>
    <property type="project" value="InterPro"/>
</dbReference>
<evidence type="ECO:0000256" key="6">
    <source>
        <dbReference type="ARBA" id="ARBA00023136"/>
    </source>
</evidence>
<keyword evidence="3 7" id="KW-0812">Transmembrane</keyword>
<evidence type="ECO:0000313" key="9">
    <source>
        <dbReference type="EMBL" id="EWY42758.1"/>
    </source>
</evidence>
<evidence type="ECO:0000256" key="3">
    <source>
        <dbReference type="ARBA" id="ARBA00022692"/>
    </source>
</evidence>
<feature type="transmembrane region" description="Helical" evidence="7">
    <location>
        <begin position="749"/>
        <end position="766"/>
    </location>
</feature>
<keyword evidence="5 7" id="KW-1133">Transmembrane helix</keyword>
<dbReference type="SUPFAM" id="SSF56784">
    <property type="entry name" value="HAD-like"/>
    <property type="match status" value="1"/>
</dbReference>
<feature type="transmembrane region" description="Helical" evidence="7">
    <location>
        <begin position="424"/>
        <end position="443"/>
    </location>
</feature>
<dbReference type="OrthoDB" id="9760802at2"/>
<evidence type="ECO:0000259" key="8">
    <source>
        <dbReference type="PROSITE" id="PS50846"/>
    </source>
</evidence>
<keyword evidence="7" id="KW-0547">Nucleotide-binding</keyword>
<dbReference type="NCBIfam" id="TIGR01494">
    <property type="entry name" value="ATPase_P-type"/>
    <property type="match status" value="1"/>
</dbReference>
<dbReference type="RefSeq" id="WP_037446177.1">
    <property type="nucleotide sequence ID" value="NZ_AVFL01000001.1"/>
</dbReference>
<comment type="subcellular location">
    <subcellularLocation>
        <location evidence="7">Cell membrane</location>
    </subcellularLocation>
    <subcellularLocation>
        <location evidence="1">Membrane</location>
    </subcellularLocation>
</comment>
<dbReference type="STRING" id="1385369.N825_02585"/>
<evidence type="ECO:0000313" key="10">
    <source>
        <dbReference type="Proteomes" id="UP000019486"/>
    </source>
</evidence>
<evidence type="ECO:0000256" key="4">
    <source>
        <dbReference type="ARBA" id="ARBA00022723"/>
    </source>
</evidence>
<dbReference type="GO" id="GO:0005886">
    <property type="term" value="C:plasma membrane"/>
    <property type="evidence" value="ECO:0007669"/>
    <property type="project" value="UniProtKB-SubCell"/>
</dbReference>